<accession>A0ABT4XW10</accession>
<dbReference type="PIRSF" id="PIRSF000103">
    <property type="entry name" value="HIBADH"/>
    <property type="match status" value="1"/>
</dbReference>
<evidence type="ECO:0000256" key="1">
    <source>
        <dbReference type="ARBA" id="ARBA00023002"/>
    </source>
</evidence>
<dbReference type="Proteomes" id="UP001210720">
    <property type="component" value="Unassembled WGS sequence"/>
</dbReference>
<evidence type="ECO:0000256" key="2">
    <source>
        <dbReference type="ARBA" id="ARBA00023027"/>
    </source>
</evidence>
<dbReference type="SUPFAM" id="SSF51735">
    <property type="entry name" value="NAD(P)-binding Rossmann-fold domains"/>
    <property type="match status" value="1"/>
</dbReference>
<name>A0ABT4XW10_9RHOB</name>
<dbReference type="Gene3D" id="1.10.1040.10">
    <property type="entry name" value="N-(1-d-carboxylethyl)-l-norvaline Dehydrogenase, domain 2"/>
    <property type="match status" value="1"/>
</dbReference>
<proteinExistence type="predicted"/>
<dbReference type="Pfam" id="PF14833">
    <property type="entry name" value="NAD_binding_11"/>
    <property type="match status" value="1"/>
</dbReference>
<dbReference type="InterPro" id="IPR029154">
    <property type="entry name" value="HIBADH-like_NADP-bd"/>
</dbReference>
<dbReference type="PROSITE" id="PS00895">
    <property type="entry name" value="3_HYDROXYISOBUT_DH"/>
    <property type="match status" value="1"/>
</dbReference>
<feature type="domain" description="3-hydroxyisobutyrate dehydrogenase-like NAD-binding" evidence="4">
    <location>
        <begin position="165"/>
        <end position="285"/>
    </location>
</feature>
<dbReference type="InterPro" id="IPR015815">
    <property type="entry name" value="HIBADH-related"/>
</dbReference>
<dbReference type="EMBL" id="JAQIOY010000007">
    <property type="protein sequence ID" value="MDA7426156.1"/>
    <property type="molecule type" value="Genomic_DNA"/>
</dbReference>
<dbReference type="InterPro" id="IPR002204">
    <property type="entry name" value="3-OH-isobutyrate_DH-rel_CS"/>
</dbReference>
<dbReference type="RefSeq" id="WP_271433510.1">
    <property type="nucleotide sequence ID" value="NZ_JAQIOY010000007.1"/>
</dbReference>
<dbReference type="InterPro" id="IPR036291">
    <property type="entry name" value="NAD(P)-bd_dom_sf"/>
</dbReference>
<dbReference type="PANTHER" id="PTHR43060:SF17">
    <property type="entry name" value="L-THREONATE DEHYDROGENASE"/>
    <property type="match status" value="1"/>
</dbReference>
<sequence length="297" mass="30317">MTQQAIIGLGSMGMGMARNIMDAGMELRGYDIFDAARQRFAEAGGIAATGPAEAAQDCTLLIVMVVNAAQAKDVLFDQGAAAALAPGATVMLCSTVAPSEARDIGQTLETMGHQLLDAPVSGGQVGADAGTLTFMASGSASAFERAGQVLEAMAGTVHQLGDAPGMGATYKVVHQLAAGVHIAAAAELMALGTKAGCDPQTLFDIVTGSAGNSWMLGDRGPRMMMQDPPCKSSVDIFVKDIGLVLQTGRDAGASLPLAALAHQMFIAASGMGLGKADDSQVLRAYEALMASHEDKEN</sequence>
<reference evidence="5 6" key="1">
    <citation type="submission" date="2023-01" db="EMBL/GenBank/DDBJ databases">
        <title>Thalassococcus onchidii sp. nov., isolated from a marine invertebrate from the South China Sea.</title>
        <authorList>
            <person name="Xu S."/>
            <person name="Liu Z."/>
            <person name="Xu Y."/>
        </authorList>
    </citation>
    <scope>NUCLEOTIDE SEQUENCE [LARGE SCALE GENOMIC DNA]</scope>
    <source>
        <strain evidence="5 6">KCTC 32084</strain>
    </source>
</reference>
<protein>
    <submittedName>
        <fullName evidence="5">NAD(P)-dependent oxidoreductase</fullName>
    </submittedName>
</protein>
<dbReference type="PANTHER" id="PTHR43060">
    <property type="entry name" value="3-HYDROXYISOBUTYRATE DEHYDROGENASE-LIKE 1, MITOCHONDRIAL-RELATED"/>
    <property type="match status" value="1"/>
</dbReference>
<evidence type="ECO:0000313" key="6">
    <source>
        <dbReference type="Proteomes" id="UP001210720"/>
    </source>
</evidence>
<dbReference type="InterPro" id="IPR008927">
    <property type="entry name" value="6-PGluconate_DH-like_C_sf"/>
</dbReference>
<dbReference type="InterPro" id="IPR006115">
    <property type="entry name" value="6PGDH_NADP-bd"/>
</dbReference>
<evidence type="ECO:0000259" key="3">
    <source>
        <dbReference type="Pfam" id="PF03446"/>
    </source>
</evidence>
<organism evidence="5 6">
    <name type="scientific">Thalassococcus lentus</name>
    <dbReference type="NCBI Taxonomy" id="1210524"/>
    <lineage>
        <taxon>Bacteria</taxon>
        <taxon>Pseudomonadati</taxon>
        <taxon>Pseudomonadota</taxon>
        <taxon>Alphaproteobacteria</taxon>
        <taxon>Rhodobacterales</taxon>
        <taxon>Roseobacteraceae</taxon>
        <taxon>Thalassococcus</taxon>
    </lineage>
</organism>
<dbReference type="Gene3D" id="3.40.50.720">
    <property type="entry name" value="NAD(P)-binding Rossmann-like Domain"/>
    <property type="match status" value="1"/>
</dbReference>
<evidence type="ECO:0000259" key="4">
    <source>
        <dbReference type="Pfam" id="PF14833"/>
    </source>
</evidence>
<keyword evidence="2" id="KW-0520">NAD</keyword>
<dbReference type="SUPFAM" id="SSF48179">
    <property type="entry name" value="6-phosphogluconate dehydrogenase C-terminal domain-like"/>
    <property type="match status" value="1"/>
</dbReference>
<evidence type="ECO:0000313" key="5">
    <source>
        <dbReference type="EMBL" id="MDA7426156.1"/>
    </source>
</evidence>
<keyword evidence="1" id="KW-0560">Oxidoreductase</keyword>
<feature type="domain" description="6-phosphogluconate dehydrogenase NADP-binding" evidence="3">
    <location>
        <begin position="5"/>
        <end position="161"/>
    </location>
</feature>
<dbReference type="InterPro" id="IPR013328">
    <property type="entry name" value="6PGD_dom2"/>
</dbReference>
<gene>
    <name evidence="5" type="ORF">PFY00_15580</name>
</gene>
<comment type="caution">
    <text evidence="5">The sequence shown here is derived from an EMBL/GenBank/DDBJ whole genome shotgun (WGS) entry which is preliminary data.</text>
</comment>
<keyword evidence="6" id="KW-1185">Reference proteome</keyword>
<dbReference type="Pfam" id="PF03446">
    <property type="entry name" value="NAD_binding_2"/>
    <property type="match status" value="1"/>
</dbReference>